<feature type="region of interest" description="Disordered" evidence="3">
    <location>
        <begin position="167"/>
        <end position="186"/>
    </location>
</feature>
<keyword evidence="5" id="KW-1185">Reference proteome</keyword>
<dbReference type="PANTHER" id="PTHR45885">
    <property type="entry name" value="CELL DIVISION CYCLE 5-LIKE PROTEIN"/>
    <property type="match status" value="1"/>
</dbReference>
<name>A0A2U1MKC1_ARTAN</name>
<dbReference type="InterPro" id="IPR047242">
    <property type="entry name" value="CDC5L/Cef1"/>
</dbReference>
<evidence type="ECO:0000256" key="3">
    <source>
        <dbReference type="SAM" id="MobiDB-lite"/>
    </source>
</evidence>
<evidence type="ECO:0000313" key="5">
    <source>
        <dbReference type="Proteomes" id="UP000245207"/>
    </source>
</evidence>
<dbReference type="AlphaFoldDB" id="A0A2U1MKC1"/>
<sequence length="186" mass="21070">MIKEEAKFLRKDEDNEEFVKGHKTCLNDIMYFPTRDAYGLSSVAGNTEKVAAFQKEVDIVKKRMDDDTKKAQCLEQKIKLHTDGYQMRAAKLGSQVETTFKQMVTAGTEYECLQALQRQEQLAASNRINSLSEAVQKQKEFEKTLQNRYGDLLVRATVPEQVEEANQISESSEMTNLMTGQGDSVA</sequence>
<proteinExistence type="predicted"/>
<dbReference type="PANTHER" id="PTHR45885:SF1">
    <property type="entry name" value="CELL DIVISION CYCLE 5-LIKE PROTEIN"/>
    <property type="match status" value="1"/>
</dbReference>
<evidence type="ECO:0000256" key="1">
    <source>
        <dbReference type="ARBA" id="ARBA00023125"/>
    </source>
</evidence>
<evidence type="ECO:0000313" key="4">
    <source>
        <dbReference type="EMBL" id="PWA61720.1"/>
    </source>
</evidence>
<dbReference type="GO" id="GO:0000398">
    <property type="term" value="P:mRNA splicing, via spliceosome"/>
    <property type="evidence" value="ECO:0007669"/>
    <property type="project" value="InterPro"/>
</dbReference>
<keyword evidence="2" id="KW-0539">Nucleus</keyword>
<keyword evidence="1" id="KW-0238">DNA-binding</keyword>
<protein>
    <submittedName>
        <fullName evidence="4">Uncharacterized protein</fullName>
    </submittedName>
</protein>
<dbReference type="GO" id="GO:0003677">
    <property type="term" value="F:DNA binding"/>
    <property type="evidence" value="ECO:0007669"/>
    <property type="project" value="UniProtKB-KW"/>
</dbReference>
<dbReference type="STRING" id="35608.A0A2U1MKC1"/>
<dbReference type="Proteomes" id="UP000245207">
    <property type="component" value="Unassembled WGS sequence"/>
</dbReference>
<gene>
    <name evidence="4" type="ORF">CTI12_AA370860</name>
</gene>
<dbReference type="GO" id="GO:0000974">
    <property type="term" value="C:Prp19 complex"/>
    <property type="evidence" value="ECO:0007669"/>
    <property type="project" value="InterPro"/>
</dbReference>
<reference evidence="4 5" key="1">
    <citation type="journal article" date="2018" name="Mol. Plant">
        <title>The genome of Artemisia annua provides insight into the evolution of Asteraceae family and artemisinin biosynthesis.</title>
        <authorList>
            <person name="Shen Q."/>
            <person name="Zhang L."/>
            <person name="Liao Z."/>
            <person name="Wang S."/>
            <person name="Yan T."/>
            <person name="Shi P."/>
            <person name="Liu M."/>
            <person name="Fu X."/>
            <person name="Pan Q."/>
            <person name="Wang Y."/>
            <person name="Lv Z."/>
            <person name="Lu X."/>
            <person name="Zhang F."/>
            <person name="Jiang W."/>
            <person name="Ma Y."/>
            <person name="Chen M."/>
            <person name="Hao X."/>
            <person name="Li L."/>
            <person name="Tang Y."/>
            <person name="Lv G."/>
            <person name="Zhou Y."/>
            <person name="Sun X."/>
            <person name="Brodelius P.E."/>
            <person name="Rose J.K.C."/>
            <person name="Tang K."/>
        </authorList>
    </citation>
    <scope>NUCLEOTIDE SEQUENCE [LARGE SCALE GENOMIC DNA]</scope>
    <source>
        <strain evidence="5">cv. Huhao1</strain>
        <tissue evidence="4">Leaf</tissue>
    </source>
</reference>
<organism evidence="4 5">
    <name type="scientific">Artemisia annua</name>
    <name type="common">Sweet wormwood</name>
    <dbReference type="NCBI Taxonomy" id="35608"/>
    <lineage>
        <taxon>Eukaryota</taxon>
        <taxon>Viridiplantae</taxon>
        <taxon>Streptophyta</taxon>
        <taxon>Embryophyta</taxon>
        <taxon>Tracheophyta</taxon>
        <taxon>Spermatophyta</taxon>
        <taxon>Magnoliopsida</taxon>
        <taxon>eudicotyledons</taxon>
        <taxon>Gunneridae</taxon>
        <taxon>Pentapetalae</taxon>
        <taxon>asterids</taxon>
        <taxon>campanulids</taxon>
        <taxon>Asterales</taxon>
        <taxon>Asteraceae</taxon>
        <taxon>Asteroideae</taxon>
        <taxon>Anthemideae</taxon>
        <taxon>Artemisiinae</taxon>
        <taxon>Artemisia</taxon>
    </lineage>
</organism>
<comment type="caution">
    <text evidence="4">The sequence shown here is derived from an EMBL/GenBank/DDBJ whole genome shotgun (WGS) entry which is preliminary data.</text>
</comment>
<accession>A0A2U1MKC1</accession>
<dbReference type="EMBL" id="PKPP01005035">
    <property type="protein sequence ID" value="PWA61720.1"/>
    <property type="molecule type" value="Genomic_DNA"/>
</dbReference>
<dbReference type="OrthoDB" id="1410009at2759"/>
<evidence type="ECO:0000256" key="2">
    <source>
        <dbReference type="ARBA" id="ARBA00023242"/>
    </source>
</evidence>
<dbReference type="GO" id="GO:0005681">
    <property type="term" value="C:spliceosomal complex"/>
    <property type="evidence" value="ECO:0007669"/>
    <property type="project" value="TreeGrafter"/>
</dbReference>